<dbReference type="EMBL" id="JASNQZ010000010">
    <property type="protein sequence ID" value="KAL0952996.1"/>
    <property type="molecule type" value="Genomic_DNA"/>
</dbReference>
<keyword evidence="3 5" id="KW-0862">Zinc</keyword>
<dbReference type="InterPro" id="IPR020843">
    <property type="entry name" value="ER"/>
</dbReference>
<dbReference type="PROSITE" id="PS00065">
    <property type="entry name" value="D_2_HYDROXYACID_DH_1"/>
    <property type="match status" value="1"/>
</dbReference>
<gene>
    <name evidence="7" type="ORF">HGRIS_007204</name>
</gene>
<evidence type="ECO:0000256" key="4">
    <source>
        <dbReference type="ARBA" id="ARBA00023002"/>
    </source>
</evidence>
<dbReference type="SUPFAM" id="SSF50129">
    <property type="entry name" value="GroES-like"/>
    <property type="match status" value="1"/>
</dbReference>
<evidence type="ECO:0000256" key="5">
    <source>
        <dbReference type="RuleBase" id="RU361277"/>
    </source>
</evidence>
<proteinExistence type="inferred from homology"/>
<dbReference type="InterPro" id="IPR036291">
    <property type="entry name" value="NAD(P)-bd_dom_sf"/>
</dbReference>
<reference evidence="8" key="1">
    <citation type="submission" date="2024-06" db="EMBL/GenBank/DDBJ databases">
        <title>Multi-omics analyses provide insights into the biosynthesis of the anticancer antibiotic pleurotin in Hohenbuehelia grisea.</title>
        <authorList>
            <person name="Weaver J.A."/>
            <person name="Alberti F."/>
        </authorList>
    </citation>
    <scope>NUCLEOTIDE SEQUENCE [LARGE SCALE GENOMIC DNA]</scope>
    <source>
        <strain evidence="8">T-177</strain>
    </source>
</reference>
<protein>
    <recommendedName>
        <fullName evidence="6">Enoyl reductase (ER) domain-containing protein</fullName>
    </recommendedName>
</protein>
<dbReference type="SMART" id="SM00829">
    <property type="entry name" value="PKS_ER"/>
    <property type="match status" value="1"/>
</dbReference>
<dbReference type="SUPFAM" id="SSF51735">
    <property type="entry name" value="NAD(P)-binding Rossmann-fold domains"/>
    <property type="match status" value="1"/>
</dbReference>
<dbReference type="Pfam" id="PF00107">
    <property type="entry name" value="ADH_zinc_N"/>
    <property type="match status" value="1"/>
</dbReference>
<evidence type="ECO:0000313" key="8">
    <source>
        <dbReference type="Proteomes" id="UP001556367"/>
    </source>
</evidence>
<dbReference type="Gene3D" id="3.40.50.720">
    <property type="entry name" value="NAD(P)-binding Rossmann-like Domain"/>
    <property type="match status" value="1"/>
</dbReference>
<dbReference type="PROSITE" id="PS00059">
    <property type="entry name" value="ADH_ZINC"/>
    <property type="match status" value="1"/>
</dbReference>
<evidence type="ECO:0000259" key="6">
    <source>
        <dbReference type="SMART" id="SM00829"/>
    </source>
</evidence>
<keyword evidence="4" id="KW-0560">Oxidoreductase</keyword>
<evidence type="ECO:0000256" key="3">
    <source>
        <dbReference type="ARBA" id="ARBA00022833"/>
    </source>
</evidence>
<keyword evidence="8" id="KW-1185">Reference proteome</keyword>
<organism evidence="7 8">
    <name type="scientific">Hohenbuehelia grisea</name>
    <dbReference type="NCBI Taxonomy" id="104357"/>
    <lineage>
        <taxon>Eukaryota</taxon>
        <taxon>Fungi</taxon>
        <taxon>Dikarya</taxon>
        <taxon>Basidiomycota</taxon>
        <taxon>Agaricomycotina</taxon>
        <taxon>Agaricomycetes</taxon>
        <taxon>Agaricomycetidae</taxon>
        <taxon>Agaricales</taxon>
        <taxon>Pleurotineae</taxon>
        <taxon>Pleurotaceae</taxon>
        <taxon>Hohenbuehelia</taxon>
    </lineage>
</organism>
<keyword evidence="2 5" id="KW-0479">Metal-binding</keyword>
<dbReference type="Pfam" id="PF08240">
    <property type="entry name" value="ADH_N"/>
    <property type="match status" value="1"/>
</dbReference>
<dbReference type="InterPro" id="IPR011032">
    <property type="entry name" value="GroES-like_sf"/>
</dbReference>
<dbReference type="CDD" id="cd05283">
    <property type="entry name" value="CAD1"/>
    <property type="match status" value="1"/>
</dbReference>
<dbReference type="InterPro" id="IPR002328">
    <property type="entry name" value="ADH_Zn_CS"/>
</dbReference>
<accession>A0ABR3JBD2</accession>
<dbReference type="InterPro" id="IPR029752">
    <property type="entry name" value="D-isomer_DH_CS1"/>
</dbReference>
<dbReference type="Gene3D" id="3.90.180.10">
    <property type="entry name" value="Medium-chain alcohol dehydrogenases, catalytic domain"/>
    <property type="match status" value="1"/>
</dbReference>
<dbReference type="InterPro" id="IPR013149">
    <property type="entry name" value="ADH-like_C"/>
</dbReference>
<dbReference type="PANTHER" id="PTHR42683">
    <property type="entry name" value="ALDEHYDE REDUCTASE"/>
    <property type="match status" value="1"/>
</dbReference>
<feature type="domain" description="Enoyl reductase (ER)" evidence="6">
    <location>
        <begin position="21"/>
        <end position="331"/>
    </location>
</feature>
<sequence length="335" mass="36198">MSNSSDLKWLGYAIHDTKQYTDFKVIEFEPKRFEEYDIDVKIEYCGVCGSDVHSVTGGWNDPILPLIPGHEIIGTVVRVGPKVTTLKVGDRAGVGCRKWVDTYNAKYPNGDIAHGGYATAIRAHERYVFPIPEALSSEQAAPMLCGGLTVYSPLVRNGAGPGKKVGVVGVGGLGHFAIQFAKALGAEVYVFSHSDNKKADAQEMGADHFISTGAQGFEAEYEGLLDLIICTADISCGIPMSSLIKILGVHGRFIMVAIPDDHLPTIQSFDLVKNGALIGGSHIGSKKDVLAMLDLVVEKGVKAWIELLPMSKCGEAIQSVKDNHVRYRKVLKVDI</sequence>
<evidence type="ECO:0000256" key="1">
    <source>
        <dbReference type="ARBA" id="ARBA00001947"/>
    </source>
</evidence>
<dbReference type="Proteomes" id="UP001556367">
    <property type="component" value="Unassembled WGS sequence"/>
</dbReference>
<comment type="similarity">
    <text evidence="5">Belongs to the zinc-containing alcohol dehydrogenase family.</text>
</comment>
<evidence type="ECO:0000313" key="7">
    <source>
        <dbReference type="EMBL" id="KAL0952996.1"/>
    </source>
</evidence>
<dbReference type="InterPro" id="IPR047109">
    <property type="entry name" value="CAD-like"/>
</dbReference>
<evidence type="ECO:0000256" key="2">
    <source>
        <dbReference type="ARBA" id="ARBA00022723"/>
    </source>
</evidence>
<comment type="cofactor">
    <cofactor evidence="1 5">
        <name>Zn(2+)</name>
        <dbReference type="ChEBI" id="CHEBI:29105"/>
    </cofactor>
</comment>
<name>A0ABR3JBD2_9AGAR</name>
<dbReference type="InterPro" id="IPR013154">
    <property type="entry name" value="ADH-like_N"/>
</dbReference>
<comment type="caution">
    <text evidence="7">The sequence shown here is derived from an EMBL/GenBank/DDBJ whole genome shotgun (WGS) entry which is preliminary data.</text>
</comment>